<evidence type="ECO:0000256" key="1">
    <source>
        <dbReference type="ARBA" id="ARBA00023015"/>
    </source>
</evidence>
<dbReference type="InterPro" id="IPR010982">
    <property type="entry name" value="Lambda_DNA-bd_dom_sf"/>
</dbReference>
<dbReference type="PROSITE" id="PS00356">
    <property type="entry name" value="HTH_LACI_1"/>
    <property type="match status" value="1"/>
</dbReference>
<dbReference type="RefSeq" id="WP_185671423.1">
    <property type="nucleotide sequence ID" value="NZ_JACJVP010000040.1"/>
</dbReference>
<comment type="caution">
    <text evidence="5">The sequence shown here is derived from an EMBL/GenBank/DDBJ whole genome shotgun (WGS) entry which is preliminary data.</text>
</comment>
<evidence type="ECO:0000256" key="2">
    <source>
        <dbReference type="ARBA" id="ARBA00023125"/>
    </source>
</evidence>
<dbReference type="GO" id="GO:0003700">
    <property type="term" value="F:DNA-binding transcription factor activity"/>
    <property type="evidence" value="ECO:0007669"/>
    <property type="project" value="TreeGrafter"/>
</dbReference>
<sequence>MTDNRIVDVARRASVSVATVSRVLNDSPLVSPKTKTKVMQAIEEMKYTPNASAKNLRSKKTMTLGVLVSDILISYYTEIIKGIENAANRLHYKLIICDAQNEKDKEIAYMSLLMDRTVDAMILVTPLMSDREIAAYADNGYQIGLIGRAVDHPDIPCVLTDNVKLAREVVNHLIGQGHGEIAFLSGYADAIDSYERLEGYMKALRDARLPFDPGLIENGNFNETGGYAAFKRLLEKGARFTAIFAANDEMAIGVYRACEELEIRIPGQLAVVGVDNERVSKYITPKMSTVEQPKYAMGALLAEKLIDRVNASDEPAERIFKLDSQLMIRASSQSNVE</sequence>
<dbReference type="InterPro" id="IPR028082">
    <property type="entry name" value="Peripla_BP_I"/>
</dbReference>
<dbReference type="PROSITE" id="PS50932">
    <property type="entry name" value="HTH_LACI_2"/>
    <property type="match status" value="1"/>
</dbReference>
<dbReference type="SUPFAM" id="SSF47413">
    <property type="entry name" value="lambda repressor-like DNA-binding domains"/>
    <property type="match status" value="1"/>
</dbReference>
<dbReference type="EMBL" id="JACJVP010000040">
    <property type="protein sequence ID" value="MBB6673556.1"/>
    <property type="molecule type" value="Genomic_DNA"/>
</dbReference>
<dbReference type="Gene3D" id="1.10.260.40">
    <property type="entry name" value="lambda repressor-like DNA-binding domains"/>
    <property type="match status" value="1"/>
</dbReference>
<feature type="domain" description="HTH lacI-type" evidence="4">
    <location>
        <begin position="1"/>
        <end position="58"/>
    </location>
</feature>
<reference evidence="5 6" key="1">
    <citation type="submission" date="2020-08" db="EMBL/GenBank/DDBJ databases">
        <title>Cohnella phylogeny.</title>
        <authorList>
            <person name="Dunlap C."/>
        </authorList>
    </citation>
    <scope>NUCLEOTIDE SEQUENCE [LARGE SCALE GENOMIC DNA]</scope>
    <source>
        <strain evidence="5 6">DSM 28246</strain>
    </source>
</reference>
<accession>A0A7X0VH53</accession>
<evidence type="ECO:0000259" key="4">
    <source>
        <dbReference type="PROSITE" id="PS50932"/>
    </source>
</evidence>
<dbReference type="Pfam" id="PF00532">
    <property type="entry name" value="Peripla_BP_1"/>
    <property type="match status" value="1"/>
</dbReference>
<evidence type="ECO:0000313" key="6">
    <source>
        <dbReference type="Proteomes" id="UP000547209"/>
    </source>
</evidence>
<organism evidence="5 6">
    <name type="scientific">Cohnella nanjingensis</name>
    <dbReference type="NCBI Taxonomy" id="1387779"/>
    <lineage>
        <taxon>Bacteria</taxon>
        <taxon>Bacillati</taxon>
        <taxon>Bacillota</taxon>
        <taxon>Bacilli</taxon>
        <taxon>Bacillales</taxon>
        <taxon>Paenibacillaceae</taxon>
        <taxon>Cohnella</taxon>
    </lineage>
</organism>
<dbReference type="SMART" id="SM00354">
    <property type="entry name" value="HTH_LACI"/>
    <property type="match status" value="1"/>
</dbReference>
<name>A0A7X0VH53_9BACL</name>
<keyword evidence="6" id="KW-1185">Reference proteome</keyword>
<dbReference type="InterPro" id="IPR001761">
    <property type="entry name" value="Peripla_BP/Lac1_sug-bd_dom"/>
</dbReference>
<dbReference type="CDD" id="cd01392">
    <property type="entry name" value="HTH_LacI"/>
    <property type="match status" value="1"/>
</dbReference>
<dbReference type="GO" id="GO:0000976">
    <property type="term" value="F:transcription cis-regulatory region binding"/>
    <property type="evidence" value="ECO:0007669"/>
    <property type="project" value="TreeGrafter"/>
</dbReference>
<dbReference type="SUPFAM" id="SSF53822">
    <property type="entry name" value="Periplasmic binding protein-like I"/>
    <property type="match status" value="1"/>
</dbReference>
<dbReference type="Gene3D" id="3.40.50.2300">
    <property type="match status" value="2"/>
</dbReference>
<gene>
    <name evidence="5" type="ORF">H7C19_23025</name>
</gene>
<keyword evidence="3" id="KW-0804">Transcription</keyword>
<dbReference type="Pfam" id="PF00356">
    <property type="entry name" value="LacI"/>
    <property type="match status" value="1"/>
</dbReference>
<keyword evidence="1" id="KW-0805">Transcription regulation</keyword>
<dbReference type="CDD" id="cd06267">
    <property type="entry name" value="PBP1_LacI_sugar_binding-like"/>
    <property type="match status" value="1"/>
</dbReference>
<protein>
    <submittedName>
        <fullName evidence="5">LacI family DNA-binding transcriptional regulator</fullName>
    </submittedName>
</protein>
<dbReference type="PANTHER" id="PTHR30146:SF109">
    <property type="entry name" value="HTH-TYPE TRANSCRIPTIONAL REGULATOR GALS"/>
    <property type="match status" value="1"/>
</dbReference>
<dbReference type="AlphaFoldDB" id="A0A7X0VH53"/>
<dbReference type="Proteomes" id="UP000547209">
    <property type="component" value="Unassembled WGS sequence"/>
</dbReference>
<evidence type="ECO:0000256" key="3">
    <source>
        <dbReference type="ARBA" id="ARBA00023163"/>
    </source>
</evidence>
<proteinExistence type="predicted"/>
<dbReference type="PANTHER" id="PTHR30146">
    <property type="entry name" value="LACI-RELATED TRANSCRIPTIONAL REPRESSOR"/>
    <property type="match status" value="1"/>
</dbReference>
<evidence type="ECO:0000313" key="5">
    <source>
        <dbReference type="EMBL" id="MBB6673556.1"/>
    </source>
</evidence>
<keyword evidence="2 5" id="KW-0238">DNA-binding</keyword>
<dbReference type="InterPro" id="IPR000843">
    <property type="entry name" value="HTH_LacI"/>
</dbReference>